<proteinExistence type="predicted"/>
<protein>
    <recommendedName>
        <fullName evidence="3">DUF4283 domain-containing protein</fullName>
    </recommendedName>
</protein>
<dbReference type="EMBL" id="JBBPBN010000029">
    <property type="protein sequence ID" value="KAK9006242.1"/>
    <property type="molecule type" value="Genomic_DNA"/>
</dbReference>
<accession>A0ABR2QZT9</accession>
<name>A0ABR2QZT9_9ROSI</name>
<sequence length="494" mass="56031">MRKTRREVLLGESGIVTVSVSNLPPRLRSCIIVTTKQICNVDKLFNLLNEKGLDEFEVRQVGGNQFVLVFDREELVSQCLRWEWMWLADVFSDIKRWHKNFSPDNRVAWVAIQGVPLYAWNTFTFSNIVNKLGELLLLEDEDLLGSDFSFKRAKILTNQLNFIEETFDLSCEGEVFSVHVREFNFSVWSNLDLVVLNEEMQTKGKVDSVLDSICSSESSSRVQSFQQGVNEVHGGDVEEPTDLKNLPSLEVEGETTAGKRKIKVTPEVDFLNVGFISKANTNERRLRDIAGLEEVGGVLGADVHDYSPGVGTNLNDPISRASVETYTSSDNAHGEEIENVQVDGSLCEMDSRDNNNISWAEGVDRAMNAKNGWTGVAFDHALESDNLDFFPEFKYTRNRKKYASLYDLQDKVLSAKEKKIRDRSFKEIKNSKKVVKEVDLNESSPSESDIVRTQALIRSEKNTLEFGKKLGFQFIGNEDDVIMDMVNLEFQNRD</sequence>
<dbReference type="PANTHER" id="PTHR34427">
    <property type="entry name" value="DUF4283 DOMAIN PROTEIN"/>
    <property type="match status" value="1"/>
</dbReference>
<comment type="caution">
    <text evidence="1">The sequence shown here is derived from an EMBL/GenBank/DDBJ whole genome shotgun (WGS) entry which is preliminary data.</text>
</comment>
<evidence type="ECO:0000313" key="1">
    <source>
        <dbReference type="EMBL" id="KAK9006242.1"/>
    </source>
</evidence>
<gene>
    <name evidence="1" type="ORF">V6N11_035287</name>
</gene>
<reference evidence="1 2" key="1">
    <citation type="journal article" date="2024" name="G3 (Bethesda)">
        <title>Genome assembly of Hibiscus sabdariffa L. provides insights into metabolisms of medicinal natural products.</title>
        <authorList>
            <person name="Kim T."/>
        </authorList>
    </citation>
    <scope>NUCLEOTIDE SEQUENCE [LARGE SCALE GENOMIC DNA]</scope>
    <source>
        <strain evidence="1">TK-2024</strain>
        <tissue evidence="1">Old leaves</tissue>
    </source>
</reference>
<organism evidence="1 2">
    <name type="scientific">Hibiscus sabdariffa</name>
    <name type="common">roselle</name>
    <dbReference type="NCBI Taxonomy" id="183260"/>
    <lineage>
        <taxon>Eukaryota</taxon>
        <taxon>Viridiplantae</taxon>
        <taxon>Streptophyta</taxon>
        <taxon>Embryophyta</taxon>
        <taxon>Tracheophyta</taxon>
        <taxon>Spermatophyta</taxon>
        <taxon>Magnoliopsida</taxon>
        <taxon>eudicotyledons</taxon>
        <taxon>Gunneridae</taxon>
        <taxon>Pentapetalae</taxon>
        <taxon>rosids</taxon>
        <taxon>malvids</taxon>
        <taxon>Malvales</taxon>
        <taxon>Malvaceae</taxon>
        <taxon>Malvoideae</taxon>
        <taxon>Hibiscus</taxon>
    </lineage>
</organism>
<dbReference type="Proteomes" id="UP001396334">
    <property type="component" value="Unassembled WGS sequence"/>
</dbReference>
<evidence type="ECO:0008006" key="3">
    <source>
        <dbReference type="Google" id="ProtNLM"/>
    </source>
</evidence>
<evidence type="ECO:0000313" key="2">
    <source>
        <dbReference type="Proteomes" id="UP001396334"/>
    </source>
</evidence>
<keyword evidence="2" id="KW-1185">Reference proteome</keyword>
<dbReference type="PANTHER" id="PTHR34427:SF5">
    <property type="entry name" value="DUF4283 DOMAIN-CONTAINING PROTEIN"/>
    <property type="match status" value="1"/>
</dbReference>